<comment type="caution">
    <text evidence="4">The sequence shown here is derived from an EMBL/GenBank/DDBJ whole genome shotgun (WGS) entry which is preliminary data.</text>
</comment>
<dbReference type="PANTHER" id="PTHR43433:SF7">
    <property type="entry name" value="ALPHA_BETA FOLD FAMILY, PUTATIVE-RELATED"/>
    <property type="match status" value="1"/>
</dbReference>
<organism evidence="4 5">
    <name type="scientific">Strigomonas culicis</name>
    <dbReference type="NCBI Taxonomy" id="28005"/>
    <lineage>
        <taxon>Eukaryota</taxon>
        <taxon>Discoba</taxon>
        <taxon>Euglenozoa</taxon>
        <taxon>Kinetoplastea</taxon>
        <taxon>Metakinetoplastina</taxon>
        <taxon>Trypanosomatida</taxon>
        <taxon>Trypanosomatidae</taxon>
        <taxon>Strigomonadinae</taxon>
        <taxon>Strigomonas</taxon>
    </lineage>
</organism>
<dbReference type="AlphaFoldDB" id="S9U4B3"/>
<dbReference type="InterPro" id="IPR013595">
    <property type="entry name" value="Pept_S33_TAP-like_C"/>
</dbReference>
<dbReference type="Gene3D" id="3.40.50.1820">
    <property type="entry name" value="alpha/beta hydrolase"/>
    <property type="match status" value="1"/>
</dbReference>
<gene>
    <name evidence="4" type="ORF">STCU_06656</name>
</gene>
<keyword evidence="5" id="KW-1185">Reference proteome</keyword>
<feature type="domain" description="AB hydrolase-1" evidence="2">
    <location>
        <begin position="35"/>
        <end position="103"/>
    </location>
</feature>
<name>S9U4B3_9TRYP</name>
<dbReference type="Proteomes" id="UP000015354">
    <property type="component" value="Unassembled WGS sequence"/>
</dbReference>
<dbReference type="Pfam" id="PF00561">
    <property type="entry name" value="Abhydrolase_1"/>
    <property type="match status" value="1"/>
</dbReference>
<feature type="domain" description="Peptidase S33 tripeptidyl aminopeptidase-like C-terminal" evidence="3">
    <location>
        <begin position="192"/>
        <end position="246"/>
    </location>
</feature>
<evidence type="ECO:0000256" key="1">
    <source>
        <dbReference type="SAM" id="MobiDB-lite"/>
    </source>
</evidence>
<dbReference type="PANTHER" id="PTHR43433">
    <property type="entry name" value="HYDROLASE, ALPHA/BETA FOLD FAMILY PROTEIN"/>
    <property type="match status" value="1"/>
</dbReference>
<evidence type="ECO:0000313" key="5">
    <source>
        <dbReference type="Proteomes" id="UP000015354"/>
    </source>
</evidence>
<proteinExistence type="predicted"/>
<evidence type="ECO:0008006" key="6">
    <source>
        <dbReference type="Google" id="ProtNLM"/>
    </source>
</evidence>
<feature type="region of interest" description="Disordered" evidence="1">
    <location>
        <begin position="117"/>
        <end position="142"/>
    </location>
</feature>
<dbReference type="SUPFAM" id="SSF53474">
    <property type="entry name" value="alpha/beta-Hydrolases"/>
    <property type="match status" value="1"/>
</dbReference>
<dbReference type="Pfam" id="PF08386">
    <property type="entry name" value="Abhydrolase_4"/>
    <property type="match status" value="1"/>
</dbReference>
<evidence type="ECO:0000313" key="4">
    <source>
        <dbReference type="EMBL" id="EPY25587.1"/>
    </source>
</evidence>
<feature type="compositionally biased region" description="Acidic residues" evidence="1">
    <location>
        <begin position="117"/>
        <end position="128"/>
    </location>
</feature>
<dbReference type="InterPro" id="IPR029058">
    <property type="entry name" value="AB_hydrolase_fold"/>
</dbReference>
<dbReference type="EMBL" id="ATMH01006656">
    <property type="protein sequence ID" value="EPY25587.1"/>
    <property type="molecule type" value="Genomic_DNA"/>
</dbReference>
<protein>
    <recommendedName>
        <fullName evidence="6">Serine aminopeptidase S33 domain-containing protein</fullName>
    </recommendedName>
</protein>
<reference evidence="4 5" key="1">
    <citation type="journal article" date="2013" name="PLoS ONE">
        <title>Predicting the Proteins of Angomonas deanei, Strigomonas culicis and Their Respective Endosymbionts Reveals New Aspects of the Trypanosomatidae Family.</title>
        <authorList>
            <person name="Motta M.C."/>
            <person name="Martins A.C."/>
            <person name="de Souza S.S."/>
            <person name="Catta-Preta C.M."/>
            <person name="Silva R."/>
            <person name="Klein C.C."/>
            <person name="de Almeida L.G."/>
            <person name="de Lima Cunha O."/>
            <person name="Ciapina L.P."/>
            <person name="Brocchi M."/>
            <person name="Colabardini A.C."/>
            <person name="de Araujo Lima B."/>
            <person name="Machado C.R."/>
            <person name="de Almeida Soares C.M."/>
            <person name="Probst C.M."/>
            <person name="de Menezes C.B."/>
            <person name="Thompson C.E."/>
            <person name="Bartholomeu D.C."/>
            <person name="Gradia D.F."/>
            <person name="Pavoni D.P."/>
            <person name="Grisard E.C."/>
            <person name="Fantinatti-Garboggini F."/>
            <person name="Marchini F.K."/>
            <person name="Rodrigues-Luiz G.F."/>
            <person name="Wagner G."/>
            <person name="Goldman G.H."/>
            <person name="Fietto J.L."/>
            <person name="Elias M.C."/>
            <person name="Goldman M.H."/>
            <person name="Sagot M.F."/>
            <person name="Pereira M."/>
            <person name="Stoco P.H."/>
            <person name="de Mendonca-Neto R.P."/>
            <person name="Teixeira S.M."/>
            <person name="Maciel T.E."/>
            <person name="de Oliveira Mendes T.A."/>
            <person name="Urmenyi T.P."/>
            <person name="de Souza W."/>
            <person name="Schenkman S."/>
            <person name="de Vasconcelos A.T."/>
        </authorList>
    </citation>
    <scope>NUCLEOTIDE SEQUENCE [LARGE SCALE GENOMIC DNA]</scope>
</reference>
<sequence>MMEDAAGLLEHVLAEKHARVEEAGDGGAAVPASTRAHVFGMSMGGMIAQLLAIHYPERVLSLNLMMTHVGGKHMIHPSLLTYTHLLRAPAKSKEQYADNMIAFIDFLSVGSYRTASSDDEAAAGEDGPDAAAGPRPTPQQRADAMREELRLYILKGCERDGFRVAVDRQAAAVVRAPSRLTQLQALNADCYPPAPRAHTAGARRHIPTLVLHGHKDPLIPVANALRLASAINGARLVLYPQLGHDFPPPLYQSLAKEILLNMSKAPEMK</sequence>
<evidence type="ECO:0000259" key="2">
    <source>
        <dbReference type="Pfam" id="PF00561"/>
    </source>
</evidence>
<dbReference type="InterPro" id="IPR050471">
    <property type="entry name" value="AB_hydrolase"/>
</dbReference>
<accession>S9U4B3</accession>
<dbReference type="OrthoDB" id="8119704at2759"/>
<evidence type="ECO:0000259" key="3">
    <source>
        <dbReference type="Pfam" id="PF08386"/>
    </source>
</evidence>
<dbReference type="InterPro" id="IPR000073">
    <property type="entry name" value="AB_hydrolase_1"/>
</dbReference>